<gene>
    <name evidence="1" type="ORF">TTEB3V08_LOCUS4748</name>
</gene>
<accession>A0A7R9IE67</accession>
<proteinExistence type="predicted"/>
<sequence length="160" mass="17661">MSIARVLIGRRGSLTTTAKCISCHKTPFTLLAMSYVRRHYSMGGCVRASKTTFVTSRLSEQGFGTSVAPSRVDDVIPKPLDKRIVGHSPKNHRTDFQYQGAGPVDKVFLPHPLVLFGRLVGQDSSDPVWNNHTLSEILSNPKNMAKINIQIFSSKHSPIC</sequence>
<dbReference type="EMBL" id="OE001400">
    <property type="protein sequence ID" value="CAD7456727.1"/>
    <property type="molecule type" value="Genomic_DNA"/>
</dbReference>
<evidence type="ECO:0000313" key="1">
    <source>
        <dbReference type="EMBL" id="CAD7456727.1"/>
    </source>
</evidence>
<protein>
    <submittedName>
        <fullName evidence="1">Uncharacterized protein</fullName>
    </submittedName>
</protein>
<reference evidence="1" key="1">
    <citation type="submission" date="2020-11" db="EMBL/GenBank/DDBJ databases">
        <authorList>
            <person name="Tran Van P."/>
        </authorList>
    </citation>
    <scope>NUCLEOTIDE SEQUENCE</scope>
</reference>
<dbReference type="AlphaFoldDB" id="A0A7R9IE67"/>
<name>A0A7R9IE67_9NEOP</name>
<organism evidence="1">
    <name type="scientific">Timema tahoe</name>
    <dbReference type="NCBI Taxonomy" id="61484"/>
    <lineage>
        <taxon>Eukaryota</taxon>
        <taxon>Metazoa</taxon>
        <taxon>Ecdysozoa</taxon>
        <taxon>Arthropoda</taxon>
        <taxon>Hexapoda</taxon>
        <taxon>Insecta</taxon>
        <taxon>Pterygota</taxon>
        <taxon>Neoptera</taxon>
        <taxon>Polyneoptera</taxon>
        <taxon>Phasmatodea</taxon>
        <taxon>Timematodea</taxon>
        <taxon>Timematoidea</taxon>
        <taxon>Timematidae</taxon>
        <taxon>Timema</taxon>
    </lineage>
</organism>